<evidence type="ECO:0000256" key="1">
    <source>
        <dbReference type="ARBA" id="ARBA00006484"/>
    </source>
</evidence>
<evidence type="ECO:0000313" key="3">
    <source>
        <dbReference type="EMBL" id="MDP9889096.1"/>
    </source>
</evidence>
<dbReference type="PANTHER" id="PTHR24321:SF8">
    <property type="entry name" value="ESTRADIOL 17-BETA-DEHYDROGENASE 8-RELATED"/>
    <property type="match status" value="1"/>
</dbReference>
<comment type="caution">
    <text evidence="3">The sequence shown here is derived from an EMBL/GenBank/DDBJ whole genome shotgun (WGS) entry which is preliminary data.</text>
</comment>
<gene>
    <name evidence="3" type="ORF">J2X98_002694</name>
</gene>
<dbReference type="PRINTS" id="PR00080">
    <property type="entry name" value="SDRFAMILY"/>
</dbReference>
<accession>A0ABT9RV33</accession>
<dbReference type="SUPFAM" id="SSF51735">
    <property type="entry name" value="NAD(P)-binding Rossmann-fold domains"/>
    <property type="match status" value="1"/>
</dbReference>
<dbReference type="PRINTS" id="PR00081">
    <property type="entry name" value="GDHRDH"/>
</dbReference>
<dbReference type="PANTHER" id="PTHR24321">
    <property type="entry name" value="DEHYDROGENASES, SHORT CHAIN"/>
    <property type="match status" value="1"/>
</dbReference>
<dbReference type="Gene3D" id="3.40.50.720">
    <property type="entry name" value="NAD(P)-binding Rossmann-like Domain"/>
    <property type="match status" value="1"/>
</dbReference>
<reference evidence="3 4" key="1">
    <citation type="submission" date="2023-07" db="EMBL/GenBank/DDBJ databases">
        <title>Sorghum-associated microbial communities from plants grown in Nebraska, USA.</title>
        <authorList>
            <person name="Schachtman D."/>
        </authorList>
    </citation>
    <scope>NUCLEOTIDE SEQUENCE [LARGE SCALE GENOMIC DNA]</scope>
    <source>
        <strain evidence="3 4">CC222</strain>
    </source>
</reference>
<dbReference type="Proteomes" id="UP001226577">
    <property type="component" value="Unassembled WGS sequence"/>
</dbReference>
<evidence type="ECO:0000313" key="4">
    <source>
        <dbReference type="Proteomes" id="UP001226577"/>
    </source>
</evidence>
<organism evidence="3 4">
    <name type="scientific">Pseudarthrobacter enclensis</name>
    <dbReference type="NCBI Taxonomy" id="993070"/>
    <lineage>
        <taxon>Bacteria</taxon>
        <taxon>Bacillati</taxon>
        <taxon>Actinomycetota</taxon>
        <taxon>Actinomycetes</taxon>
        <taxon>Micrococcales</taxon>
        <taxon>Micrococcaceae</taxon>
        <taxon>Pseudarthrobacter</taxon>
    </lineage>
</organism>
<dbReference type="EMBL" id="JAUSRE010000013">
    <property type="protein sequence ID" value="MDP9889096.1"/>
    <property type="molecule type" value="Genomic_DNA"/>
</dbReference>
<keyword evidence="2" id="KW-0560">Oxidoreductase</keyword>
<dbReference type="InterPro" id="IPR036291">
    <property type="entry name" value="NAD(P)-bd_dom_sf"/>
</dbReference>
<evidence type="ECO:0000256" key="2">
    <source>
        <dbReference type="ARBA" id="ARBA00023002"/>
    </source>
</evidence>
<dbReference type="CDD" id="cd05233">
    <property type="entry name" value="SDR_c"/>
    <property type="match status" value="1"/>
</dbReference>
<keyword evidence="4" id="KW-1185">Reference proteome</keyword>
<dbReference type="RefSeq" id="WP_307308927.1">
    <property type="nucleotide sequence ID" value="NZ_JAUSRE010000013.1"/>
</dbReference>
<dbReference type="InterPro" id="IPR020904">
    <property type="entry name" value="Sc_DH/Rdtase_CS"/>
</dbReference>
<sequence>MSLSSEPEGKVALVVGGAGAVGRAVCRRFVEEGYAVVIADARGLDAAKSSLGRHASRVKDLIEVDLREENSVAAMGRRLEQSGSLIDALVIVAGVQQPAATVLKLETSDWDHVMDVNLRGPFLVCKHILPRLTPHSSSSVVIVGSFWAYEGHAFFSAYCASKAGLRVFTQSLAAEMAPSGIRVNMVAPGNIDTPMHHNAIEAEAAERGISVDEMRSLEWAKIPMGKPADPLEIADAVNFLVGASASYITGSSIDVNGGVVFR</sequence>
<comment type="similarity">
    <text evidence="1">Belongs to the short-chain dehydrogenases/reductases (SDR) family.</text>
</comment>
<name>A0ABT9RV33_9MICC</name>
<proteinExistence type="inferred from homology"/>
<dbReference type="InterPro" id="IPR002347">
    <property type="entry name" value="SDR_fam"/>
</dbReference>
<protein>
    <submittedName>
        <fullName evidence="3">NAD(P)-dependent dehydrogenase (Short-subunit alcohol dehydrogenase family)</fullName>
    </submittedName>
</protein>
<dbReference type="Pfam" id="PF13561">
    <property type="entry name" value="adh_short_C2"/>
    <property type="match status" value="1"/>
</dbReference>
<dbReference type="PROSITE" id="PS00061">
    <property type="entry name" value="ADH_SHORT"/>
    <property type="match status" value="1"/>
</dbReference>